<dbReference type="Gene3D" id="1.20.5.110">
    <property type="match status" value="1"/>
</dbReference>
<evidence type="ECO:0000256" key="1">
    <source>
        <dbReference type="ARBA" id="ARBA00009063"/>
    </source>
</evidence>
<dbReference type="OrthoDB" id="546861at2759"/>
<evidence type="ECO:0000256" key="8">
    <source>
        <dbReference type="ARBA" id="ARBA00037801"/>
    </source>
</evidence>
<evidence type="ECO:0000256" key="2">
    <source>
        <dbReference type="ARBA" id="ARBA00022448"/>
    </source>
</evidence>
<dbReference type="GO" id="GO:0006886">
    <property type="term" value="P:intracellular protein transport"/>
    <property type="evidence" value="ECO:0007669"/>
    <property type="project" value="InterPro"/>
</dbReference>
<feature type="transmembrane region" description="Helical" evidence="10">
    <location>
        <begin position="225"/>
        <end position="244"/>
    </location>
</feature>
<evidence type="ECO:0000256" key="6">
    <source>
        <dbReference type="ARBA" id="ARBA00023034"/>
    </source>
</evidence>
<organism evidence="12 13">
    <name type="scientific">Coemansia erecta</name>
    <dbReference type="NCBI Taxonomy" id="147472"/>
    <lineage>
        <taxon>Eukaryota</taxon>
        <taxon>Fungi</taxon>
        <taxon>Fungi incertae sedis</taxon>
        <taxon>Zoopagomycota</taxon>
        <taxon>Kickxellomycotina</taxon>
        <taxon>Kickxellomycetes</taxon>
        <taxon>Kickxellales</taxon>
        <taxon>Kickxellaceae</taxon>
        <taxon>Coemansia</taxon>
    </lineage>
</organism>
<dbReference type="Gene3D" id="1.20.58.90">
    <property type="match status" value="1"/>
</dbReference>
<keyword evidence="13" id="KW-1185">Reference proteome</keyword>
<dbReference type="PROSITE" id="PS50192">
    <property type="entry name" value="T_SNARE"/>
    <property type="match status" value="1"/>
</dbReference>
<dbReference type="GO" id="GO:0006906">
    <property type="term" value="P:vesicle fusion"/>
    <property type="evidence" value="ECO:0007669"/>
    <property type="project" value="TreeGrafter"/>
</dbReference>
<dbReference type="InterPro" id="IPR045242">
    <property type="entry name" value="Syntaxin"/>
</dbReference>
<dbReference type="SUPFAM" id="SSF58038">
    <property type="entry name" value="SNARE fusion complex"/>
    <property type="match status" value="1"/>
</dbReference>
<dbReference type="GO" id="GO:0048278">
    <property type="term" value="P:vesicle docking"/>
    <property type="evidence" value="ECO:0007669"/>
    <property type="project" value="TreeGrafter"/>
</dbReference>
<evidence type="ECO:0000256" key="7">
    <source>
        <dbReference type="ARBA" id="ARBA00023136"/>
    </source>
</evidence>
<gene>
    <name evidence="12" type="primary">STX10</name>
    <name evidence="12" type="ORF">LPJ53_001962</name>
</gene>
<keyword evidence="4" id="KW-0653">Protein transport</keyword>
<dbReference type="GO" id="GO:0005484">
    <property type="term" value="F:SNAP receptor activity"/>
    <property type="evidence" value="ECO:0007669"/>
    <property type="project" value="InterPro"/>
</dbReference>
<proteinExistence type="inferred from homology"/>
<dbReference type="PANTHER" id="PTHR19957">
    <property type="entry name" value="SYNTAXIN"/>
    <property type="match status" value="1"/>
</dbReference>
<keyword evidence="5 10" id="KW-1133">Transmembrane helix</keyword>
<keyword evidence="9" id="KW-0175">Coiled coil</keyword>
<name>A0A9W7Y4J7_9FUNG</name>
<keyword evidence="7 10" id="KW-0472">Membrane</keyword>
<evidence type="ECO:0000256" key="4">
    <source>
        <dbReference type="ARBA" id="ARBA00022927"/>
    </source>
</evidence>
<evidence type="ECO:0000259" key="11">
    <source>
        <dbReference type="PROSITE" id="PS50192"/>
    </source>
</evidence>
<dbReference type="GO" id="GO:0005802">
    <property type="term" value="C:trans-Golgi network"/>
    <property type="evidence" value="ECO:0007669"/>
    <property type="project" value="UniProtKB-ARBA"/>
</dbReference>
<dbReference type="InterPro" id="IPR000727">
    <property type="entry name" value="T_SNARE_dom"/>
</dbReference>
<dbReference type="SMART" id="SM00397">
    <property type="entry name" value="t_SNARE"/>
    <property type="match status" value="1"/>
</dbReference>
<dbReference type="InterPro" id="IPR006012">
    <property type="entry name" value="Syntaxin/epimorphin_CS"/>
</dbReference>
<evidence type="ECO:0000313" key="13">
    <source>
        <dbReference type="Proteomes" id="UP001149813"/>
    </source>
</evidence>
<dbReference type="InterPro" id="IPR010989">
    <property type="entry name" value="SNARE"/>
</dbReference>
<protein>
    <submittedName>
        <fullName evidence="12">Syntaxin-10</fullName>
    </submittedName>
</protein>
<evidence type="ECO:0000256" key="3">
    <source>
        <dbReference type="ARBA" id="ARBA00022692"/>
    </source>
</evidence>
<dbReference type="CDD" id="cd15851">
    <property type="entry name" value="SNARE_Syntaxin6"/>
    <property type="match status" value="1"/>
</dbReference>
<dbReference type="SUPFAM" id="SSF47661">
    <property type="entry name" value="t-snare proteins"/>
    <property type="match status" value="1"/>
</dbReference>
<dbReference type="FunFam" id="1.20.58.90:FF:000004">
    <property type="entry name" value="Syntaxin 10"/>
    <property type="match status" value="1"/>
</dbReference>
<dbReference type="EMBL" id="JANBOJ010000055">
    <property type="protein sequence ID" value="KAJ1723737.1"/>
    <property type="molecule type" value="Genomic_DNA"/>
</dbReference>
<keyword evidence="2" id="KW-0813">Transport</keyword>
<dbReference type="PANTHER" id="PTHR19957:SF224">
    <property type="entry name" value="HL02043P"/>
    <property type="match status" value="1"/>
</dbReference>
<dbReference type="AlphaFoldDB" id="A0A9W7Y4J7"/>
<comment type="subcellular location">
    <subcellularLocation>
        <location evidence="8">Golgi apparatus</location>
        <location evidence="8">trans-Golgi network membrane</location>
        <topology evidence="8">Single-pass type IV membrane protein</topology>
    </subcellularLocation>
</comment>
<dbReference type="GO" id="GO:0031090">
    <property type="term" value="C:organelle membrane"/>
    <property type="evidence" value="ECO:0007669"/>
    <property type="project" value="UniProtKB-ARBA"/>
</dbReference>
<feature type="coiled-coil region" evidence="9">
    <location>
        <begin position="192"/>
        <end position="219"/>
    </location>
</feature>
<dbReference type="GO" id="GO:0000149">
    <property type="term" value="F:SNARE binding"/>
    <property type="evidence" value="ECO:0007669"/>
    <property type="project" value="TreeGrafter"/>
</dbReference>
<dbReference type="PROSITE" id="PS00914">
    <property type="entry name" value="SYNTAXIN"/>
    <property type="match status" value="1"/>
</dbReference>
<dbReference type="InterPro" id="IPR015260">
    <property type="entry name" value="Syntaxin-6/10/61_N"/>
</dbReference>
<keyword evidence="3 10" id="KW-0812">Transmembrane</keyword>
<dbReference type="Pfam" id="PF05739">
    <property type="entry name" value="SNARE"/>
    <property type="match status" value="1"/>
</dbReference>
<accession>A0A9W7Y4J7</accession>
<reference evidence="12" key="1">
    <citation type="submission" date="2022-07" db="EMBL/GenBank/DDBJ databases">
        <title>Phylogenomic reconstructions and comparative analyses of Kickxellomycotina fungi.</title>
        <authorList>
            <person name="Reynolds N.K."/>
            <person name="Stajich J.E."/>
            <person name="Barry K."/>
            <person name="Grigoriev I.V."/>
            <person name="Crous P."/>
            <person name="Smith M.E."/>
        </authorList>
    </citation>
    <scope>NUCLEOTIDE SEQUENCE</scope>
    <source>
        <strain evidence="12">NBRC 32514</strain>
    </source>
</reference>
<dbReference type="Proteomes" id="UP001149813">
    <property type="component" value="Unassembled WGS sequence"/>
</dbReference>
<comment type="caution">
    <text evidence="12">The sequence shown here is derived from an EMBL/GenBank/DDBJ whole genome shotgun (WGS) entry which is preliminary data.</text>
</comment>
<comment type="similarity">
    <text evidence="1">Belongs to the syntaxin family.</text>
</comment>
<evidence type="ECO:0000256" key="10">
    <source>
        <dbReference type="SAM" id="Phobius"/>
    </source>
</evidence>
<evidence type="ECO:0000313" key="12">
    <source>
        <dbReference type="EMBL" id="KAJ1723737.1"/>
    </source>
</evidence>
<dbReference type="GO" id="GO:0031201">
    <property type="term" value="C:SNARE complex"/>
    <property type="evidence" value="ECO:0007669"/>
    <property type="project" value="TreeGrafter"/>
</dbReference>
<sequence>MSDPFLIVQDEVVSSFDQARMLLTSWKKLDAKRRSPQEENEYQYMTDELHSSLKAISTDLNDLQETIDVARDFPEDYGLNAAKLNERQQFVAARFKAVDDMRRALSAQPAAATAASSKITAAAAAAANSAALNDSRAQSESIALEFTNNQGQQQMLMQQQDEHLDSMLGTVRNLHGIAGTMNTELDSQAILLDEVSDMVDRTQSNIQSAQRKVQKFLSDKGNRSLHIIIILFIVILVLLLLVIFT</sequence>
<keyword evidence="6" id="KW-0333">Golgi apparatus</keyword>
<dbReference type="GO" id="GO:0048193">
    <property type="term" value="P:Golgi vesicle transport"/>
    <property type="evidence" value="ECO:0007669"/>
    <property type="project" value="InterPro"/>
</dbReference>
<evidence type="ECO:0000256" key="5">
    <source>
        <dbReference type="ARBA" id="ARBA00022989"/>
    </source>
</evidence>
<evidence type="ECO:0000256" key="9">
    <source>
        <dbReference type="SAM" id="Coils"/>
    </source>
</evidence>
<dbReference type="Pfam" id="PF09177">
    <property type="entry name" value="STX6_10_61_N"/>
    <property type="match status" value="1"/>
</dbReference>
<feature type="domain" description="T-SNARE coiled-coil homology" evidence="11">
    <location>
        <begin position="154"/>
        <end position="216"/>
    </location>
</feature>